<sequence>MANAPNGKNVLSKFETLQPVDGKISFFDPETGRIIKVKIGKPKKSRLFSFFSLKRKSKPTTGEQATVGEVCGAYSEGEEPDYYNDQQSGAAAPSAITTGGEPSPSPGTICWSWMGTMTRCRLTRREILTRTRATTWSCRKK</sequence>
<accession>A0A8B7Z8Y6</accession>
<dbReference type="Proteomes" id="UP000694845">
    <property type="component" value="Unplaced"/>
</dbReference>
<dbReference type="RefSeq" id="XP_022101417.1">
    <property type="nucleotide sequence ID" value="XM_022245725.1"/>
</dbReference>
<feature type="region of interest" description="Disordered" evidence="1">
    <location>
        <begin position="82"/>
        <end position="107"/>
    </location>
</feature>
<keyword evidence="2" id="KW-1185">Reference proteome</keyword>
<name>A0A8B7Z8Y6_ACAPL</name>
<gene>
    <name evidence="3" type="primary">LOC110985029</name>
</gene>
<dbReference type="AlphaFoldDB" id="A0A8B7Z8Y6"/>
<proteinExistence type="predicted"/>
<evidence type="ECO:0000256" key="1">
    <source>
        <dbReference type="SAM" id="MobiDB-lite"/>
    </source>
</evidence>
<dbReference type="GeneID" id="110985029"/>
<reference evidence="3" key="1">
    <citation type="submission" date="2025-08" db="UniProtKB">
        <authorList>
            <consortium name="RefSeq"/>
        </authorList>
    </citation>
    <scope>IDENTIFICATION</scope>
</reference>
<evidence type="ECO:0000313" key="2">
    <source>
        <dbReference type="Proteomes" id="UP000694845"/>
    </source>
</evidence>
<evidence type="ECO:0000313" key="3">
    <source>
        <dbReference type="RefSeq" id="XP_022101417.1"/>
    </source>
</evidence>
<dbReference type="KEGG" id="aplc:110985029"/>
<protein>
    <submittedName>
        <fullName evidence="3">Uncharacterized protein LOC110985029</fullName>
    </submittedName>
</protein>
<organism evidence="2 3">
    <name type="scientific">Acanthaster planci</name>
    <name type="common">Crown-of-thorns starfish</name>
    <dbReference type="NCBI Taxonomy" id="133434"/>
    <lineage>
        <taxon>Eukaryota</taxon>
        <taxon>Metazoa</taxon>
        <taxon>Echinodermata</taxon>
        <taxon>Eleutherozoa</taxon>
        <taxon>Asterozoa</taxon>
        <taxon>Asteroidea</taxon>
        <taxon>Valvatacea</taxon>
        <taxon>Valvatida</taxon>
        <taxon>Acanthasteridae</taxon>
        <taxon>Acanthaster</taxon>
    </lineage>
</organism>